<feature type="compositionally biased region" description="Gly residues" evidence="1">
    <location>
        <begin position="3613"/>
        <end position="3623"/>
    </location>
</feature>
<dbReference type="Gene3D" id="2.60.40.10">
    <property type="entry name" value="Immunoglobulins"/>
    <property type="match status" value="5"/>
</dbReference>
<feature type="region of interest" description="Disordered" evidence="1">
    <location>
        <begin position="416"/>
        <end position="435"/>
    </location>
</feature>
<evidence type="ECO:0000259" key="2">
    <source>
        <dbReference type="PROSITE" id="PS50853"/>
    </source>
</evidence>
<sequence>MQKLRGYFSNLFVKLGLLILFLLAVFGYTQGRFIFVQAVADELNIYPGNYAAEGGENEFTWQNTDNTFTQDLGSNAQFGEFNIDNSAFISLRTFEEIAPASAEATAGKNNDGGEESAETDGEDGADTSETDEGSGDETVGESAPDETPDDEVGDSDNTDATSEEESGTVEVIDLSEIPADTLITNYEGGETSNNNGGGNETPPAESASESASEPAPEVPAAESTPTGDSGGETSRIWNRIKSLAVYLDFFRSKLVWAQESLENFIEGSEEEAGSVPLATDNNFIAELDFIKQSLIFSDFFVPAEYHDNDIKDLKLRVSLAARSDFIDDYIRLEYRTENGWRLLGEINALSDVSNSLNSDYFAFSLPATVGWDEIKDLSVRVSYINTNPPEARAGKTLEIYLDALWIEIGQENAISDEELELNPDEEDASTTEEELPEILPADLRDDFELITLTPKNDFKNNEKPQFKFRFKKKRNLLEGLGAGFLDVFRDEYKDISIRAEAVNGRGQTESEIELTVNYLSDGEFAVNIIKQSRQFKPGKFNIKISIASDSLTVGRTVDFSQDFTWGVLALNTNKSIYESGENAYLQIAVLDDLGDTLCAVDFIELEIKAPDGGIAYLRDTNDLIISNPECGPNNVITSPDFYAYYGVGPLGAYEMTLRVQTENGEREITDVFEVRAPDEAIFSVERIGPTRIYPKADYDMGFRIIPQADFRGNFVEVVPANFKITEQKRNGALIPILVRDKTNAQTGEMEQEIIWKVDWRAGREYVLSYTFDAPNISPEFFLLGPARLYGKIAIWDETGVREELTDFTEIRQWQIASDALSIIYTKQTAGVEIDGTDYDIINSITGFSESEYVLFGGVGNITADGGTTRIETSLATADGSGLLTETDEENEGPNADDRWAYFAMTKRIMSSSDTIYLHGYDYTGSGEADESFLMGMDMSTMGTESIDYFWDNDAVVDGTILTTIAGENNRASITFTPDGVSQYLIIASARIDAQVESEIGEMAIWNGSASIVNHIRDNEDTADEPLLFAATTTIPAAVSTTYSVRVRGETNNSIDYLSSSILVIRLNYYENFSCDAKANAGNVGTSPTIMASTDLQLSEAGDVTVLYFGGFSSPAQDSEVSFRARQDASIRFQLTEGDTGNEPGRNAVWDTGDVHNLLWLDNISGVNTNSHAYDLAMEASAVGPTAPWAMVCAWSEAEYVPPPDVNVSATGTQVSTIDINSQDNYVGGKFVLTNSSSTAITVNSINIVELGTVNASTSLENIRLYYDLDTTLPYDCTSTSYDLSDLQFGATSTAFSDTNGTSTFSGSVNISATSSMCVYVVLDVNSNADKDETLEVEINNPSTDVGLSAGARVGPVTSVELSGTTVLYAPDVMATAYEQRKSDNFTDIANQGWTNENQVNLYALAQAMGGATTTYYDFYFELLDESGTYTTATSAPGSPCLENVIYDNCANKVWLASSTLPGWYNGSWLYRKKITINAAQVVANETGFPVMATTTDSDFAHTSFGGKMASSSAADIVITDSDGLTVLNYEREYYAPATGQIALWIKTDISSTTNKELYIYYGNAGISADQSTTTGVWDDNYMGVWHMNNNPAGTAPQLRDSTKNAHHATANGAWNIGDLVSTPMGQGIDSPGVNNQEFQIANSGNWLNGLTNMSVEIWLDSNVINADMGIITCDEASEDSSYVMMRYDTSGWAGGGDDVIKVINQYESASYVQSANRQYLGYSWTASHDIDFYVNGSIDTPTSDGGSSFTSISGCNTFLIGDGGNVPSGNWNGIIDEFRISSTTRSAARFRTQNNNYGNVNNFLTFGNEESSSQIITEGVVNLTAIPDRGSSTDPTKGYKWQVLACDDKGSCSNWDAFNSTLPNFKVDTAAPDAPGSLTLATSTATSITVEFHNETTEPNFAYYKIFYKAGFSGVDTDDTEHDDPDLDHIDYNNTSTTTITGLIPETQYVINIWAYDLAGNKTGATEITVTTPSAPHARARSVLFHAGDYSGDGSTGQDTNTDQVFDTFNFELAETGAEIKNAYILFETHFEAYNTTAGDYSGYNLSFDACSEPCTADAGSGSGRILVDSNSVLSYDETAGKQARLLADVTEEVQLSAYTGSGADMEAQIGYRLETDVTGPSIAYARAVLVVTYSYDDDNSTNLTNTVIYPLESTASGDQGSKLAVQADDCTKSPLPSSNCALFDYNMVIPEVSAKLSQWFELYGVNDGHGASDVAINANIEGSNVDSDTYYHESVLAGTQGNFPRVIIDNVTGYSENIAQVFEYALTSPGGGQYYALGGEVIETYTAPRSAGTKTRTVSFPIGLVFDNRGSMSASAQVYFPENGSGSGVVDIKKAWFRLIGDNYNTGAYGLAVSSKVGNNSVTATSTYALNAGATVIRPSYNIVHVIPSADYSELEAANATAPKEVTVNATTTAVSSPDMGAVSAELMITYTYTGETSGYLTSLNLFGGQSDQHGASQADTETAADAVFPELRGEETLRAAALLGSFSLSASDGTMPGTWFYMDANIATGTPACSTSTGYMARDDAVNGYAEFYQDVFSAMSTDDDESYSVCYANDNAADTNAGARMNAVWLYTYQWDAPPPAFTQSDWRWYNNADSIAPGTARAAEKTSITGVNIGEAIRLRVNIGITSEDLAAMTSAFKLQYGKASDCASLGESDWTDLGGVAGSEAWRGYNNPDPGDGTTLSAAVLSSSDVAESYEESNNSASNPRAIDIGEYGEWDWVVYNNAASSSADYCFRMVESDGTVLNDYLSDSYPKLTTAPANTAAASASNLAQYRNNGTTAIANNSWVNENTVKLRAAATDPNISERIALYYEIASSSSGSFTTATTSPASWCYAGTAWGSCPSRIWAATSSLGDYRTSPFTATATIPGLPESSEGYKWQVLACDDDGACADTWTKYNLTIPNFKIDTVAPTPPGNLTFASSTATMISLTFGASTTEANFDRYRIYYRAGVAGVTESDSQHTDNAALLFKNYGGYGTTTVFNLSAGTNYVFNIWAYDLAGNKATATIEATGATDPSFTPPLGYFTIGGSAERTNGSGVVDITIQVDDPDNDDTVRAKIMYKSGAVCSSGMFSEGYSDPTLDATDANISATYGDPDIDNAYPYQVGTTSSFILTSGAGDNFVLFDWLSMTDLAGVEGDYCLGLVVNDGMYDQLATNTIAVEIDNKLPAVPGYLRLESKHYDSIELRFGTTSADTHFTEYKVFYKEGTAGVTEADTVFDKTDDPDLDDVNFGGTSTTTITGLNPNTTYVFNILAYDSYGNKATATTELTVKTNARPTNISADGQYLDDGVTPIVNGSWIDENNVIFRASAHDQDAADLVTFYYQLITATGTYLSSLTPPGNTCVYGTTFLACDSKVWAVSTSTSDLPADWYDSNWLYRKKITINASQVPANASDFPILATTTDANLAGKARSDGYDIIFTAADGTTPLDYEREYYNGATGQLAVWIETDLSSTTDTELYMYYGNSGANIDPATTTGVWDSSYRGVWHLEENVVDEGSSADAHEDSCSYANNADQYGNNEYSSWIYRGQDFDGLNDYISVPDHSSLDLSDALSVEFWIEGAASEQTATKTVYSAAGNDTFTVPPGVTAVTLKSWGAGGGGGGGSATGGVPNTRNGGGPGGGGAFVQGTLSVEPGQILDITVGGGGTAGTLVTTSGQGGGGGGRSSVYRSGTPLVIAAAGGGGGGGTNDEAAQGETGGAGGAIQGEDGGDTNGSVGGGGGTQSAGGTAGTGTNTGTAGGSLTGGAGADGRNNQGADGSGPAGGFGGGAAGGQGDAAGTYPAGGGGGAGYYGGGGGGEAAGSLNGGAGGGGGSSFVSASVTATTTTGGSGYTPANTGDSDYESNTGAGGDGGAAGGSGANGGSGLVVVSYTPAVTIVGKGNDAYQISLDGDMNIFAQINSQPVSTQIVPGWHHIVMTYDRSAGGTDELKLYVDGVLRDTADFSSVVNTNNSVVKIGELFDGLVDELRISGIARSSGWIQTAYNNQRGVANFLSFGTEGTVQSFYESTLVITVPDNPDYSSGYKWQVMACDDDLDCSAWEQFNVTTPNFKIDTTDPSSPGQLIEASKTSNSVTLNFGAATDEDNFTEYRIFYSTSSPVTEADYEHNDTDLDFKNYNGTSGVTISSLNPSTTYYFNIWAYDIVGHKASSTVTTVILEAAVSTPGAIFYTKNDQAIYYQVWDGAGWGVEQSSGNLTAAGDNIRHIRTIRSDDGGKVGILFKTWDGTNQEWWGAVYRFGADDFVNYEILGTAEADATNNQIITGCLTSLSGGEFVVVRNDNTSAGARAFSWNPAGGWTDEGVIPGTTGSGKMDVMNGCEFVRRPGTDNYLLMTFDNLADVGSMYYYGGATFDNSSGAWTAWVEHSDVEEDTANYVGQAYFDPSDNTRGALYYSDSNSVFYALAKYFSVTDTTINYGGAVLSPTTGTEDWNDDFVHGEFAVNPGSTGIAYFIGRDITEELNVYKVDSSNPTIAWATSTNGDNISGGNLFDDGNYSQKPFAINFYKNDKGVAAGVYNTSPTAPFYSVINASTNVLSSVSSIEGATNDLWTRIRFYDDPNEDEFLAVIQNNNVDYAAVFWDSGNERFYNSGSQAWGVRAAGTGAASSNFECTSYAYTKYNSGPNQPTGLYQATSTFPAANQSWMATSTIKFTASAADYDTSEIITLYLQLVPTNDTFTTSTDESTFNACAIGTSWTACNSKIWTMETSGAGDYSYTPYTATATISSIASSTTGYKWQVIACDDESECSIWKAYNATTPNFYVDTEAPSAPGALNPTARTSSSVTLNFGAQTDEPAVSFSRYRIFYATSTPVFEIYEWTDTDLNFRNYNGTTNTVVTGLASNTLYYFNIWAYDKAGNSASSTIVATTTSMNANLVQTSFILENDDGSTVNNNTAEVAASTTLTGLNIGERLNARIQVENNGGDISSGKTYKLQFENYSGNPGVWNDVGAATSVSFAFGLSGANGDAVVPDKASPNGLTPKYGTWHENTNTTAAFTLSNGEYTEFVFAVHVGYAATSTTYRLRLYNATDNKPLDSYNNYPMFSTVTTETKRYSKGFYASLPATAADLTYFLDPEGYADVLTDDSNYDPATSTAQYPIFLFATKHTNNTNAASSTWNGQSSVAPSGSNVVLQVFRVSTAAWVTVDTETAAGANTDFTLTGAVNSSVSDYYAAGDWIYWRVYQVSGSESLRTDRYVANFAPPAADTAQIHYRWRQDDGSETTATWLEAEDTGSATLGPQLGRGSSTRIRIAVTNTGGGTATDYYYRLEYASSTDGCATDPAYWAAVPIAAGSDHFEMAPSGNFSNNFPTTAQTANTEGYTFIAGEMIKDPLALTGEIDLSENQYTELEYMIQVTNNAPDAATYCFRVTNNGAVLNSYDIYPIVTLSGNTNNAPHFTTDPADGGSSAADPTDYGDNVDFTAVAADDDGDSYYLAVCRTAAVSPGLDGAPSCPGGAWCVSGQTASNGNASCSYTTATTTETNAWYAYACDKVPGFGIARCSAVSQGSGDPDEDSPFIINNPPVFTSVVTTVNNQDPGGTFWITAYATDTDTAGSADTLRLRVCTTNNGAFGGCIDGAYCSELASSSPNTSCSFATSTPAPAGNWNYYAFVYDSHGLAAAANSRSGTYTVNNTAPTIGTFYLNDGDDIQLNLKDDADTVISTIGGSIQDLNGCTDLDSVIGTIYMSEEENTCDDDPNNCYQIPYNTGMTTTCTIACDPTDLTRASTTCTAEFKYFAVPTDDVYESNPWKDYNWLSYILLNDGVNLAASTSQGVELGTNLALDVVESTIDFGTWGAGQNTGMNNSTTTVENAGNSPIDVEVYGTTMFSNPPAGYDIAVNQIKFNNVNFNYVFETNTLDTVANPKPIELFAPRATTTAGSMDDVYWGIGIPFLAVPANYIGENTFTVWIDEDDWN</sequence>
<dbReference type="Pfam" id="PF10102">
    <property type="entry name" value="DUF2341"/>
    <property type="match status" value="1"/>
</dbReference>
<name>A0A1F5SJI4_9BACT</name>
<feature type="compositionally biased region" description="Acidic residues" evidence="1">
    <location>
        <begin position="112"/>
        <end position="167"/>
    </location>
</feature>
<dbReference type="InterPro" id="IPR013320">
    <property type="entry name" value="ConA-like_dom_sf"/>
</dbReference>
<dbReference type="SUPFAM" id="SSF49899">
    <property type="entry name" value="Concanavalin A-like lectins/glucanases"/>
    <property type="match status" value="2"/>
</dbReference>
<reference evidence="3 4" key="1">
    <citation type="journal article" date="2016" name="Nat. Commun.">
        <title>Thousands of microbial genomes shed light on interconnected biogeochemical processes in an aquifer system.</title>
        <authorList>
            <person name="Anantharaman K."/>
            <person name="Brown C.T."/>
            <person name="Hug L.A."/>
            <person name="Sharon I."/>
            <person name="Castelle C.J."/>
            <person name="Probst A.J."/>
            <person name="Thomas B.C."/>
            <person name="Singh A."/>
            <person name="Wilkins M.J."/>
            <person name="Karaoz U."/>
            <person name="Brodie E.L."/>
            <person name="Williams K.H."/>
            <person name="Hubbard S.S."/>
            <person name="Banfield J.F."/>
        </authorList>
    </citation>
    <scope>NUCLEOTIDE SEQUENCE [LARGE SCALE GENOMIC DNA]</scope>
</reference>
<dbReference type="EMBL" id="MFGB01000013">
    <property type="protein sequence ID" value="OGF26850.1"/>
    <property type="molecule type" value="Genomic_DNA"/>
</dbReference>
<dbReference type="PROSITE" id="PS50853">
    <property type="entry name" value="FN3"/>
    <property type="match status" value="5"/>
</dbReference>
<protein>
    <recommendedName>
        <fullName evidence="2">Fibronectin type-III domain-containing protein</fullName>
    </recommendedName>
</protein>
<dbReference type="SMART" id="SM00060">
    <property type="entry name" value="FN3"/>
    <property type="match status" value="5"/>
</dbReference>
<feature type="domain" description="Fibronectin type-III" evidence="2">
    <location>
        <begin position="1874"/>
        <end position="1975"/>
    </location>
</feature>
<feature type="region of interest" description="Disordered" evidence="1">
    <location>
        <begin position="3677"/>
        <end position="3764"/>
    </location>
</feature>
<feature type="domain" description="Fibronectin type-III" evidence="2">
    <location>
        <begin position="2915"/>
        <end position="3018"/>
    </location>
</feature>
<comment type="caution">
    <text evidence="3">The sequence shown here is derived from an EMBL/GenBank/DDBJ whole genome shotgun (WGS) entry which is preliminary data.</text>
</comment>
<feature type="compositionally biased region" description="Gly residues" evidence="1">
    <location>
        <begin position="3734"/>
        <end position="3745"/>
    </location>
</feature>
<dbReference type="SUPFAM" id="SSF49265">
    <property type="entry name" value="Fibronectin type III"/>
    <property type="match status" value="5"/>
</dbReference>
<dbReference type="InterPro" id="IPR036116">
    <property type="entry name" value="FN3_sf"/>
</dbReference>
<dbReference type="InterPro" id="IPR018765">
    <property type="entry name" value="DUF2341"/>
</dbReference>
<feature type="compositionally biased region" description="Gly residues" evidence="1">
    <location>
        <begin position="3754"/>
        <end position="3764"/>
    </location>
</feature>
<dbReference type="InterPro" id="IPR013783">
    <property type="entry name" value="Ig-like_fold"/>
</dbReference>
<dbReference type="PANTHER" id="PTHR40903:SF1">
    <property type="entry name" value="HYPHALLY REGULATED CELL WALL PROTEIN 3"/>
    <property type="match status" value="1"/>
</dbReference>
<dbReference type="CDD" id="cd00063">
    <property type="entry name" value="FN3"/>
    <property type="match status" value="4"/>
</dbReference>
<feature type="compositionally biased region" description="Low complexity" evidence="1">
    <location>
        <begin position="184"/>
        <end position="226"/>
    </location>
</feature>
<feature type="compositionally biased region" description="Gly residues" evidence="1">
    <location>
        <begin position="3708"/>
        <end position="3727"/>
    </location>
</feature>
<evidence type="ECO:0000313" key="3">
    <source>
        <dbReference type="EMBL" id="OGF26850.1"/>
    </source>
</evidence>
<feature type="domain" description="Fibronectin type-III" evidence="2">
    <location>
        <begin position="3170"/>
        <end position="3275"/>
    </location>
</feature>
<dbReference type="Pfam" id="PF00041">
    <property type="entry name" value="fn3"/>
    <property type="match status" value="2"/>
</dbReference>
<feature type="region of interest" description="Disordered" evidence="1">
    <location>
        <begin position="3822"/>
        <end position="3846"/>
    </location>
</feature>
<evidence type="ECO:0000313" key="4">
    <source>
        <dbReference type="Proteomes" id="UP000178367"/>
    </source>
</evidence>
<evidence type="ECO:0000256" key="1">
    <source>
        <dbReference type="SAM" id="MobiDB-lite"/>
    </source>
</evidence>
<gene>
    <name evidence="3" type="ORF">A2227_06205</name>
</gene>
<feature type="region of interest" description="Disordered" evidence="1">
    <location>
        <begin position="3598"/>
        <end position="3626"/>
    </location>
</feature>
<dbReference type="STRING" id="1797994.A2227_06205"/>
<feature type="domain" description="Fibronectin type-III" evidence="2">
    <location>
        <begin position="4051"/>
        <end position="4154"/>
    </location>
</feature>
<dbReference type="PANTHER" id="PTHR40903">
    <property type="entry name" value="GLYCINE-RICH CELL WALL STRUCTURAL PROTEIN 1-LIKE"/>
    <property type="match status" value="1"/>
</dbReference>
<feature type="domain" description="Fibronectin type-III" evidence="2">
    <location>
        <begin position="4759"/>
        <end position="4860"/>
    </location>
</feature>
<dbReference type="Gene3D" id="2.60.120.200">
    <property type="match status" value="3"/>
</dbReference>
<feature type="region of interest" description="Disordered" evidence="1">
    <location>
        <begin position="102"/>
        <end position="234"/>
    </location>
</feature>
<dbReference type="Proteomes" id="UP000178367">
    <property type="component" value="Unassembled WGS sequence"/>
</dbReference>
<accession>A0A1F5SJI4</accession>
<proteinExistence type="predicted"/>
<dbReference type="InterPro" id="IPR003961">
    <property type="entry name" value="FN3_dom"/>
</dbReference>
<feature type="compositionally biased region" description="Polar residues" evidence="1">
    <location>
        <begin position="3830"/>
        <end position="3842"/>
    </location>
</feature>
<organism evidence="3 4">
    <name type="scientific">Candidatus Falkowbacteria bacterium RIFOXYA2_FULL_47_19</name>
    <dbReference type="NCBI Taxonomy" id="1797994"/>
    <lineage>
        <taxon>Bacteria</taxon>
        <taxon>Candidatus Falkowiibacteriota</taxon>
    </lineage>
</organism>